<dbReference type="EMBL" id="LAZR01000337">
    <property type="protein sequence ID" value="KKN73760.1"/>
    <property type="molecule type" value="Genomic_DNA"/>
</dbReference>
<name>A0A0F9SXZ2_9ZZZZ</name>
<comment type="caution">
    <text evidence="1">The sequence shown here is derived from an EMBL/GenBank/DDBJ whole genome shotgun (WGS) entry which is preliminary data.</text>
</comment>
<dbReference type="AlphaFoldDB" id="A0A0F9SXZ2"/>
<gene>
    <name evidence="1" type="ORF">LCGC14_0397080</name>
</gene>
<evidence type="ECO:0000313" key="1">
    <source>
        <dbReference type="EMBL" id="KKN73760.1"/>
    </source>
</evidence>
<protein>
    <submittedName>
        <fullName evidence="1">Uncharacterized protein</fullName>
    </submittedName>
</protein>
<reference evidence="1" key="1">
    <citation type="journal article" date="2015" name="Nature">
        <title>Complex archaea that bridge the gap between prokaryotes and eukaryotes.</title>
        <authorList>
            <person name="Spang A."/>
            <person name="Saw J.H."/>
            <person name="Jorgensen S.L."/>
            <person name="Zaremba-Niedzwiedzka K."/>
            <person name="Martijn J."/>
            <person name="Lind A.E."/>
            <person name="van Eijk R."/>
            <person name="Schleper C."/>
            <person name="Guy L."/>
            <person name="Ettema T.J."/>
        </authorList>
    </citation>
    <scope>NUCLEOTIDE SEQUENCE</scope>
</reference>
<organism evidence="1">
    <name type="scientific">marine sediment metagenome</name>
    <dbReference type="NCBI Taxonomy" id="412755"/>
    <lineage>
        <taxon>unclassified sequences</taxon>
        <taxon>metagenomes</taxon>
        <taxon>ecological metagenomes</taxon>
    </lineage>
</organism>
<sequence length="80" mass="8737">MMPDSRSVGLYEKYRVDRVDGHPIGRCIVLELADPNSWNALLEWADSVAIDGYEILAEDVRASVSHEMGKGAAETGDTDA</sequence>
<proteinExistence type="predicted"/>
<accession>A0A0F9SXZ2</accession>